<dbReference type="SUPFAM" id="SSF52058">
    <property type="entry name" value="L domain-like"/>
    <property type="match status" value="1"/>
</dbReference>
<comment type="caution">
    <text evidence="12">The sequence shown here is derived from an EMBL/GenBank/DDBJ whole genome shotgun (WGS) entry which is preliminary data.</text>
</comment>
<dbReference type="AlphaFoldDB" id="A0A8K0N4E9"/>
<sequence length="333" mass="36738">MTSLESLHLKKNSLSGDVPLTLKDCKRLTVLDLGENGFCGNIPTWLGERLSSLRVLRLRSNMFRGNIPPQLSLLSSLQLLDLAHNNLSGSIPHTLGNLTAMAANEQVANNEGHFLGEELGYSRGYSNSISIVWKGKEYLIQNLTLSLMIGIDLSNNSLSQEIPAELTNLSGLIFLNLSMNHLDGSIPEMIGNLRSLESLDLSMNHLSGAIPPTLSSLTFLSSLNVSNNRLSGRIPSGNQLQVLDDPSIYGGDDGLCGRPLPKNCSSNGANHVQFSNKDGHEMIWLYVRIELGFVVGFWGFFVILFFNKSLRFAYFRLIDNIYDRFSSISSRSM</sequence>
<keyword evidence="5 11" id="KW-0812">Transmembrane</keyword>
<dbReference type="FunFam" id="3.80.10.10:FF:000111">
    <property type="entry name" value="LRR receptor-like serine/threonine-protein kinase ERECTA"/>
    <property type="match status" value="1"/>
</dbReference>
<name>A0A8K0N4E9_COCNU</name>
<gene>
    <name evidence="12" type="ORF">COCNU_07G001180</name>
</gene>
<dbReference type="FunFam" id="3.80.10.10:FF:000041">
    <property type="entry name" value="LRR receptor-like serine/threonine-protein kinase ERECTA"/>
    <property type="match status" value="1"/>
</dbReference>
<evidence type="ECO:0000256" key="2">
    <source>
        <dbReference type="ARBA" id="ARBA00009592"/>
    </source>
</evidence>
<evidence type="ECO:0000256" key="6">
    <source>
        <dbReference type="ARBA" id="ARBA00022729"/>
    </source>
</evidence>
<dbReference type="OrthoDB" id="786385at2759"/>
<dbReference type="EMBL" id="CM017878">
    <property type="protein sequence ID" value="KAG1354006.1"/>
    <property type="molecule type" value="Genomic_DNA"/>
</dbReference>
<keyword evidence="13" id="KW-1185">Reference proteome</keyword>
<protein>
    <submittedName>
        <fullName evidence="12">Receptor-like protein EIX2</fullName>
    </submittedName>
</protein>
<dbReference type="PANTHER" id="PTHR48063:SF112">
    <property type="entry name" value="RECEPTOR LIKE PROTEIN 30-LIKE"/>
    <property type="match status" value="1"/>
</dbReference>
<evidence type="ECO:0000256" key="9">
    <source>
        <dbReference type="ARBA" id="ARBA00023136"/>
    </source>
</evidence>
<keyword evidence="6" id="KW-0732">Signal</keyword>
<evidence type="ECO:0000256" key="4">
    <source>
        <dbReference type="ARBA" id="ARBA00022614"/>
    </source>
</evidence>
<dbReference type="SMART" id="SM00369">
    <property type="entry name" value="LRR_TYP"/>
    <property type="match status" value="4"/>
</dbReference>
<evidence type="ECO:0000256" key="11">
    <source>
        <dbReference type="SAM" id="Phobius"/>
    </source>
</evidence>
<evidence type="ECO:0000256" key="5">
    <source>
        <dbReference type="ARBA" id="ARBA00022692"/>
    </source>
</evidence>
<accession>A0A8K0N4E9</accession>
<comment type="subcellular location">
    <subcellularLocation>
        <location evidence="1">Cell membrane</location>
        <topology evidence="1">Single-pass type I membrane protein</topology>
    </subcellularLocation>
</comment>
<dbReference type="PANTHER" id="PTHR48063">
    <property type="entry name" value="LRR RECEPTOR-LIKE KINASE"/>
    <property type="match status" value="1"/>
</dbReference>
<evidence type="ECO:0000256" key="1">
    <source>
        <dbReference type="ARBA" id="ARBA00004251"/>
    </source>
</evidence>
<evidence type="ECO:0000313" key="13">
    <source>
        <dbReference type="Proteomes" id="UP000797356"/>
    </source>
</evidence>
<evidence type="ECO:0000256" key="8">
    <source>
        <dbReference type="ARBA" id="ARBA00022989"/>
    </source>
</evidence>
<keyword evidence="3" id="KW-1003">Cell membrane</keyword>
<evidence type="ECO:0000256" key="7">
    <source>
        <dbReference type="ARBA" id="ARBA00022737"/>
    </source>
</evidence>
<dbReference type="InterPro" id="IPR001611">
    <property type="entry name" value="Leu-rich_rpt"/>
</dbReference>
<reference evidence="12" key="1">
    <citation type="journal article" date="2017" name="Gigascience">
        <title>The genome draft of coconut (Cocos nucifera).</title>
        <authorList>
            <person name="Xiao Y."/>
            <person name="Xu P."/>
            <person name="Fan H."/>
            <person name="Baudouin L."/>
            <person name="Xia W."/>
            <person name="Bocs S."/>
            <person name="Xu J."/>
            <person name="Li Q."/>
            <person name="Guo A."/>
            <person name="Zhou L."/>
            <person name="Li J."/>
            <person name="Wu Y."/>
            <person name="Ma Z."/>
            <person name="Armero A."/>
            <person name="Issali A.E."/>
            <person name="Liu N."/>
            <person name="Peng M."/>
            <person name="Yang Y."/>
        </authorList>
    </citation>
    <scope>NUCLEOTIDE SEQUENCE</scope>
    <source>
        <tissue evidence="12">Spear leaf of Hainan Tall coconut</tissue>
    </source>
</reference>
<proteinExistence type="inferred from homology"/>
<keyword evidence="4" id="KW-0433">Leucine-rich repeat</keyword>
<dbReference type="InterPro" id="IPR046956">
    <property type="entry name" value="RLP23-like"/>
</dbReference>
<evidence type="ECO:0000256" key="3">
    <source>
        <dbReference type="ARBA" id="ARBA00022475"/>
    </source>
</evidence>
<keyword evidence="10" id="KW-0325">Glycoprotein</keyword>
<reference evidence="12" key="2">
    <citation type="submission" date="2019-07" db="EMBL/GenBank/DDBJ databases">
        <authorList>
            <person name="Yang Y."/>
            <person name="Bocs S."/>
            <person name="Baudouin L."/>
        </authorList>
    </citation>
    <scope>NUCLEOTIDE SEQUENCE</scope>
    <source>
        <tissue evidence="12">Spear leaf of Hainan Tall coconut</tissue>
    </source>
</reference>
<feature type="transmembrane region" description="Helical" evidence="11">
    <location>
        <begin position="283"/>
        <end position="306"/>
    </location>
</feature>
<dbReference type="Gene3D" id="3.80.10.10">
    <property type="entry name" value="Ribonuclease Inhibitor"/>
    <property type="match status" value="1"/>
</dbReference>
<keyword evidence="8 11" id="KW-1133">Transmembrane helix</keyword>
<dbReference type="GO" id="GO:0005886">
    <property type="term" value="C:plasma membrane"/>
    <property type="evidence" value="ECO:0007669"/>
    <property type="project" value="UniProtKB-SubCell"/>
</dbReference>
<evidence type="ECO:0000256" key="10">
    <source>
        <dbReference type="ARBA" id="ARBA00023180"/>
    </source>
</evidence>
<keyword evidence="12" id="KW-0675">Receptor</keyword>
<dbReference type="Proteomes" id="UP000797356">
    <property type="component" value="Chromosome 7"/>
</dbReference>
<keyword evidence="9 11" id="KW-0472">Membrane</keyword>
<keyword evidence="7" id="KW-0677">Repeat</keyword>
<organism evidence="12 13">
    <name type="scientific">Cocos nucifera</name>
    <name type="common">Coconut palm</name>
    <dbReference type="NCBI Taxonomy" id="13894"/>
    <lineage>
        <taxon>Eukaryota</taxon>
        <taxon>Viridiplantae</taxon>
        <taxon>Streptophyta</taxon>
        <taxon>Embryophyta</taxon>
        <taxon>Tracheophyta</taxon>
        <taxon>Spermatophyta</taxon>
        <taxon>Magnoliopsida</taxon>
        <taxon>Liliopsida</taxon>
        <taxon>Arecaceae</taxon>
        <taxon>Arecoideae</taxon>
        <taxon>Cocoseae</taxon>
        <taxon>Attaleinae</taxon>
        <taxon>Cocos</taxon>
    </lineage>
</organism>
<dbReference type="InterPro" id="IPR003591">
    <property type="entry name" value="Leu-rich_rpt_typical-subtyp"/>
</dbReference>
<dbReference type="Pfam" id="PF00560">
    <property type="entry name" value="LRR_1"/>
    <property type="match status" value="7"/>
</dbReference>
<dbReference type="PRINTS" id="PR00019">
    <property type="entry name" value="LEURICHRPT"/>
</dbReference>
<evidence type="ECO:0000313" key="12">
    <source>
        <dbReference type="EMBL" id="KAG1354006.1"/>
    </source>
</evidence>
<comment type="similarity">
    <text evidence="2">Belongs to the RLP family.</text>
</comment>
<dbReference type="InterPro" id="IPR032675">
    <property type="entry name" value="LRR_dom_sf"/>
</dbReference>